<dbReference type="EMBL" id="MU003801">
    <property type="protein sequence ID" value="KAF2720288.1"/>
    <property type="molecule type" value="Genomic_DNA"/>
</dbReference>
<sequence>MLALSGTGLLPALSQPNRASRANDIRYASDSCCAQVELTLCDDDEDDYDTEKRQSLTTAGVARGASGWAPSCAQTREIRFEAGGRSRQPGGAGALIEIVTIDP</sequence>
<evidence type="ECO:0000313" key="1">
    <source>
        <dbReference type="EMBL" id="KAF2720288.1"/>
    </source>
</evidence>
<reference evidence="1" key="1">
    <citation type="journal article" date="2020" name="Stud. Mycol.">
        <title>101 Dothideomycetes genomes: a test case for predicting lifestyles and emergence of pathogens.</title>
        <authorList>
            <person name="Haridas S."/>
            <person name="Albert R."/>
            <person name="Binder M."/>
            <person name="Bloem J."/>
            <person name="Labutti K."/>
            <person name="Salamov A."/>
            <person name="Andreopoulos B."/>
            <person name="Baker S."/>
            <person name="Barry K."/>
            <person name="Bills G."/>
            <person name="Bluhm B."/>
            <person name="Cannon C."/>
            <person name="Castanera R."/>
            <person name="Culley D."/>
            <person name="Daum C."/>
            <person name="Ezra D."/>
            <person name="Gonzalez J."/>
            <person name="Henrissat B."/>
            <person name="Kuo A."/>
            <person name="Liang C."/>
            <person name="Lipzen A."/>
            <person name="Lutzoni F."/>
            <person name="Magnuson J."/>
            <person name="Mondo S."/>
            <person name="Nolan M."/>
            <person name="Ohm R."/>
            <person name="Pangilinan J."/>
            <person name="Park H.-J."/>
            <person name="Ramirez L."/>
            <person name="Alfaro M."/>
            <person name="Sun H."/>
            <person name="Tritt A."/>
            <person name="Yoshinaga Y."/>
            <person name="Zwiers L.-H."/>
            <person name="Turgeon B."/>
            <person name="Goodwin S."/>
            <person name="Spatafora J."/>
            <person name="Crous P."/>
            <person name="Grigoriev I."/>
        </authorList>
    </citation>
    <scope>NUCLEOTIDE SEQUENCE</scope>
    <source>
        <strain evidence="1">CBS 116435</strain>
    </source>
</reference>
<keyword evidence="2" id="KW-1185">Reference proteome</keyword>
<proteinExistence type="predicted"/>
<organism evidence="1 2">
    <name type="scientific">Polychaeton citri CBS 116435</name>
    <dbReference type="NCBI Taxonomy" id="1314669"/>
    <lineage>
        <taxon>Eukaryota</taxon>
        <taxon>Fungi</taxon>
        <taxon>Dikarya</taxon>
        <taxon>Ascomycota</taxon>
        <taxon>Pezizomycotina</taxon>
        <taxon>Dothideomycetes</taxon>
        <taxon>Dothideomycetidae</taxon>
        <taxon>Capnodiales</taxon>
        <taxon>Capnodiaceae</taxon>
        <taxon>Polychaeton</taxon>
    </lineage>
</organism>
<dbReference type="Proteomes" id="UP000799441">
    <property type="component" value="Unassembled WGS sequence"/>
</dbReference>
<comment type="caution">
    <text evidence="1">The sequence shown here is derived from an EMBL/GenBank/DDBJ whole genome shotgun (WGS) entry which is preliminary data.</text>
</comment>
<protein>
    <submittedName>
        <fullName evidence="1">Uncharacterized protein</fullName>
    </submittedName>
</protein>
<gene>
    <name evidence="1" type="ORF">K431DRAFT_330065</name>
</gene>
<accession>A0A9P4Q479</accession>
<evidence type="ECO:0000313" key="2">
    <source>
        <dbReference type="Proteomes" id="UP000799441"/>
    </source>
</evidence>
<dbReference type="AlphaFoldDB" id="A0A9P4Q479"/>
<name>A0A9P4Q479_9PEZI</name>